<dbReference type="GO" id="GO:0016491">
    <property type="term" value="F:oxidoreductase activity"/>
    <property type="evidence" value="ECO:0007669"/>
    <property type="project" value="InterPro"/>
</dbReference>
<dbReference type="AlphaFoldDB" id="A0A430A272"/>
<dbReference type="InterPro" id="IPR017938">
    <property type="entry name" value="Riboflavin_synthase-like_b-brl"/>
</dbReference>
<reference evidence="2 3" key="1">
    <citation type="submission" date="2017-05" db="EMBL/GenBank/DDBJ databases">
        <title>Vagococcus spp. assemblies.</title>
        <authorList>
            <person name="Gulvik C.A."/>
        </authorList>
    </citation>
    <scope>NUCLEOTIDE SEQUENCE [LARGE SCALE GENOMIC DNA]</scope>
    <source>
        <strain evidence="2 3">SS1995</strain>
    </source>
</reference>
<dbReference type="InterPro" id="IPR017927">
    <property type="entry name" value="FAD-bd_FR_type"/>
</dbReference>
<accession>A0A430A272</accession>
<dbReference type="SUPFAM" id="SSF52343">
    <property type="entry name" value="Ferredoxin reductase-like, C-terminal NADP-linked domain"/>
    <property type="match status" value="1"/>
</dbReference>
<evidence type="ECO:0000259" key="1">
    <source>
        <dbReference type="PROSITE" id="PS51384"/>
    </source>
</evidence>
<feature type="domain" description="FAD-binding FR-type" evidence="1">
    <location>
        <begin position="1"/>
        <end position="108"/>
    </location>
</feature>
<dbReference type="OrthoDB" id="1628427at2"/>
<proteinExistence type="predicted"/>
<gene>
    <name evidence="2" type="ORF">CBF37_00395</name>
</gene>
<dbReference type="RefSeq" id="WP_125982832.1">
    <property type="nucleotide sequence ID" value="NZ_NGJS01000001.1"/>
</dbReference>
<evidence type="ECO:0000313" key="2">
    <source>
        <dbReference type="EMBL" id="RSU00507.1"/>
    </source>
</evidence>
<dbReference type="SUPFAM" id="SSF63380">
    <property type="entry name" value="Riboflavin synthase domain-like"/>
    <property type="match status" value="1"/>
</dbReference>
<keyword evidence="3" id="KW-1185">Reference proteome</keyword>
<dbReference type="InterPro" id="IPR039261">
    <property type="entry name" value="FNR_nucleotide-bd"/>
</dbReference>
<name>A0A430A272_9ENTE</name>
<protein>
    <submittedName>
        <fullName evidence="2">Dihydropteridine reductase</fullName>
    </submittedName>
</protein>
<sequence length="234" mass="26658">MQIYWPTILNIVDETSEVKTFHLAIPDNFNWEPGAHTHFALEGFNLGELPNKEIIRHMSISTLPSENTIGITTRFKKDSLSIFKERLSKLKIGDQVALFKTHSNIPLRRKHRDVVFLISGVAIATVRPLILDYLANPAGINQITLLAIDSTNHIIFNNLQQSRLPKEITSLLVNNRTAYYTQVNELAMKNSSADFYVVGSDNFIVDTISLLYKQNISSNQIFLDKHPHQLEKFI</sequence>
<evidence type="ECO:0000313" key="3">
    <source>
        <dbReference type="Proteomes" id="UP000287857"/>
    </source>
</evidence>
<dbReference type="EMBL" id="NGJS01000001">
    <property type="protein sequence ID" value="RSU00507.1"/>
    <property type="molecule type" value="Genomic_DNA"/>
</dbReference>
<dbReference type="Proteomes" id="UP000287857">
    <property type="component" value="Unassembled WGS sequence"/>
</dbReference>
<dbReference type="PROSITE" id="PS51384">
    <property type="entry name" value="FAD_FR"/>
    <property type="match status" value="1"/>
</dbReference>
<organism evidence="2 3">
    <name type="scientific">Vagococcus vulneris</name>
    <dbReference type="NCBI Taxonomy" id="1977869"/>
    <lineage>
        <taxon>Bacteria</taxon>
        <taxon>Bacillati</taxon>
        <taxon>Bacillota</taxon>
        <taxon>Bacilli</taxon>
        <taxon>Lactobacillales</taxon>
        <taxon>Enterococcaceae</taxon>
        <taxon>Vagococcus</taxon>
    </lineage>
</organism>
<dbReference type="Gene3D" id="2.40.30.10">
    <property type="entry name" value="Translation factors"/>
    <property type="match status" value="1"/>
</dbReference>
<comment type="caution">
    <text evidence="2">The sequence shown here is derived from an EMBL/GenBank/DDBJ whole genome shotgun (WGS) entry which is preliminary data.</text>
</comment>